<accession>A0A1A9V0V1</accession>
<feature type="transmembrane region" description="Helical" evidence="8">
    <location>
        <begin position="98"/>
        <end position="120"/>
    </location>
</feature>
<evidence type="ECO:0000256" key="7">
    <source>
        <dbReference type="ARBA" id="ARBA00023136"/>
    </source>
</evidence>
<keyword evidence="4 8" id="KW-0812">Transmembrane</keyword>
<evidence type="ECO:0000313" key="10">
    <source>
        <dbReference type="Proteomes" id="UP000078200"/>
    </source>
</evidence>
<dbReference type="GO" id="GO:0007035">
    <property type="term" value="P:vacuolar acidification"/>
    <property type="evidence" value="ECO:0007669"/>
    <property type="project" value="TreeGrafter"/>
</dbReference>
<dbReference type="GO" id="GO:0051117">
    <property type="term" value="F:ATPase binding"/>
    <property type="evidence" value="ECO:0007669"/>
    <property type="project" value="TreeGrafter"/>
</dbReference>
<comment type="subcellular location">
    <subcellularLocation>
        <location evidence="1">Membrane</location>
        <topology evidence="1">Multi-pass membrane protein</topology>
    </subcellularLocation>
</comment>
<dbReference type="PANTHER" id="PTHR11629">
    <property type="entry name" value="VACUOLAR PROTON ATPASES"/>
    <property type="match status" value="1"/>
</dbReference>
<keyword evidence="5 8" id="KW-1133">Transmembrane helix</keyword>
<dbReference type="GO" id="GO:0046961">
    <property type="term" value="F:proton-transporting ATPase activity, rotational mechanism"/>
    <property type="evidence" value="ECO:0007669"/>
    <property type="project" value="InterPro"/>
</dbReference>
<evidence type="ECO:0000256" key="3">
    <source>
        <dbReference type="ARBA" id="ARBA00022448"/>
    </source>
</evidence>
<organism evidence="9 10">
    <name type="scientific">Glossina austeni</name>
    <name type="common">Savannah tsetse fly</name>
    <dbReference type="NCBI Taxonomy" id="7395"/>
    <lineage>
        <taxon>Eukaryota</taxon>
        <taxon>Metazoa</taxon>
        <taxon>Ecdysozoa</taxon>
        <taxon>Arthropoda</taxon>
        <taxon>Hexapoda</taxon>
        <taxon>Insecta</taxon>
        <taxon>Pterygota</taxon>
        <taxon>Neoptera</taxon>
        <taxon>Endopterygota</taxon>
        <taxon>Diptera</taxon>
        <taxon>Brachycera</taxon>
        <taxon>Muscomorpha</taxon>
        <taxon>Hippoboscoidea</taxon>
        <taxon>Glossinidae</taxon>
        <taxon>Glossina</taxon>
    </lineage>
</organism>
<feature type="transmembrane region" description="Helical" evidence="8">
    <location>
        <begin position="70"/>
        <end position="86"/>
    </location>
</feature>
<evidence type="ECO:0000313" key="9">
    <source>
        <dbReference type="EnsemblMetazoa" id="GAUT022147-PA"/>
    </source>
</evidence>
<dbReference type="Proteomes" id="UP000078200">
    <property type="component" value="Unassembled WGS sequence"/>
</dbReference>
<dbReference type="Pfam" id="PF01496">
    <property type="entry name" value="V_ATPase_I"/>
    <property type="match status" value="1"/>
</dbReference>
<dbReference type="VEuPathDB" id="VectorBase:GAUT022147"/>
<keyword evidence="7 8" id="KW-0472">Membrane</keyword>
<dbReference type="InterPro" id="IPR002490">
    <property type="entry name" value="V-ATPase_116kDa_su"/>
</dbReference>
<dbReference type="GO" id="GO:0005886">
    <property type="term" value="C:plasma membrane"/>
    <property type="evidence" value="ECO:0007669"/>
    <property type="project" value="TreeGrafter"/>
</dbReference>
<protein>
    <recommendedName>
        <fullName evidence="8">V-type proton ATPase subunit a</fullName>
    </recommendedName>
</protein>
<evidence type="ECO:0000256" key="1">
    <source>
        <dbReference type="ARBA" id="ARBA00004141"/>
    </source>
</evidence>
<evidence type="ECO:0000256" key="6">
    <source>
        <dbReference type="ARBA" id="ARBA00023065"/>
    </source>
</evidence>
<dbReference type="STRING" id="7395.A0A1A9V0V1"/>
<comment type="caution">
    <text evidence="8">Lacks conserved residue(s) required for the propagation of feature annotation.</text>
</comment>
<sequence>MIKSDVEPLTKIDAEAVLCPRTEAFNSVIGYCNISLEASGHGGEYLRIFGAPSKAFAMHCRPQMEYRRQGFIMTLFGAWMCMYEKWLSRLRGDEIWSIFFGGRYIILLMGLFSCYTGFIYNGVSSKSMNIFGSTWSIEFNTATVLENPQLQLNPQYHVEGIHPYNNNNNVNNITSIEHIHIIYIWSKKINN</sequence>
<evidence type="ECO:0000256" key="2">
    <source>
        <dbReference type="ARBA" id="ARBA00009904"/>
    </source>
</evidence>
<dbReference type="PANTHER" id="PTHR11629:SF61">
    <property type="entry name" value="V-TYPE PROTON ATPASE SUBUNIT A"/>
    <property type="match status" value="1"/>
</dbReference>
<evidence type="ECO:0000256" key="8">
    <source>
        <dbReference type="RuleBase" id="RU361189"/>
    </source>
</evidence>
<dbReference type="GO" id="GO:0016471">
    <property type="term" value="C:vacuolar proton-transporting V-type ATPase complex"/>
    <property type="evidence" value="ECO:0007669"/>
    <property type="project" value="TreeGrafter"/>
</dbReference>
<keyword evidence="10" id="KW-1185">Reference proteome</keyword>
<comment type="similarity">
    <text evidence="2 8">Belongs to the V-ATPase 116 kDa subunit family.</text>
</comment>
<dbReference type="EnsemblMetazoa" id="GAUT022147-RA">
    <property type="protein sequence ID" value="GAUT022147-PA"/>
    <property type="gene ID" value="GAUT022147"/>
</dbReference>
<dbReference type="GO" id="GO:0033179">
    <property type="term" value="C:proton-transporting V-type ATPase, V0 domain"/>
    <property type="evidence" value="ECO:0007669"/>
    <property type="project" value="InterPro"/>
</dbReference>
<keyword evidence="3 8" id="KW-0813">Transport</keyword>
<name>A0A1A9V0V1_GLOAU</name>
<evidence type="ECO:0000256" key="5">
    <source>
        <dbReference type="ARBA" id="ARBA00022989"/>
    </source>
</evidence>
<proteinExistence type="inferred from homology"/>
<keyword evidence="8" id="KW-0375">Hydrogen ion transport</keyword>
<reference evidence="9" key="1">
    <citation type="submission" date="2020-05" db="UniProtKB">
        <authorList>
            <consortium name="EnsemblMetazoa"/>
        </authorList>
    </citation>
    <scope>IDENTIFICATION</scope>
    <source>
        <strain evidence="9">TTRI</strain>
    </source>
</reference>
<evidence type="ECO:0000256" key="4">
    <source>
        <dbReference type="ARBA" id="ARBA00022692"/>
    </source>
</evidence>
<keyword evidence="6 8" id="KW-0406">Ion transport</keyword>
<dbReference type="AlphaFoldDB" id="A0A1A9V0V1"/>
<comment type="function">
    <text evidence="8">Essential component of the vacuolar proton pump (V-ATPase), a multimeric enzyme that catalyzes the translocation of protons across the membranes. Required for assembly and activity of the V-ATPase.</text>
</comment>